<dbReference type="GO" id="GO:0005737">
    <property type="term" value="C:cytoplasm"/>
    <property type="evidence" value="ECO:0007669"/>
    <property type="project" value="InterPro"/>
</dbReference>
<feature type="coiled-coil region" evidence="2">
    <location>
        <begin position="14"/>
        <end position="62"/>
    </location>
</feature>
<dbReference type="GO" id="GO:0043093">
    <property type="term" value="P:FtsZ-dependent cytokinesis"/>
    <property type="evidence" value="ECO:0007669"/>
    <property type="project" value="InterPro"/>
</dbReference>
<evidence type="ECO:0000313" key="4">
    <source>
        <dbReference type="Proteomes" id="UP000292120"/>
    </source>
</evidence>
<evidence type="ECO:0000313" key="3">
    <source>
        <dbReference type="EMBL" id="TBO34576.1"/>
    </source>
</evidence>
<evidence type="ECO:0000256" key="2">
    <source>
        <dbReference type="SAM" id="Coils"/>
    </source>
</evidence>
<dbReference type="GO" id="GO:0090529">
    <property type="term" value="P:cell septum assembly"/>
    <property type="evidence" value="ECO:0007669"/>
    <property type="project" value="InterPro"/>
</dbReference>
<dbReference type="OrthoDB" id="8688831at2"/>
<keyword evidence="1 2" id="KW-0175">Coiled coil</keyword>
<comment type="caution">
    <text evidence="3">The sequence shown here is derived from an EMBL/GenBank/DDBJ whole genome shotgun (WGS) entry which is preliminary data.</text>
</comment>
<keyword evidence="3" id="KW-0131">Cell cycle</keyword>
<reference evidence="3 4" key="1">
    <citation type="submission" date="2019-02" db="EMBL/GenBank/DDBJ databases">
        <title>Aquabacterium sp. strain KMB7.</title>
        <authorList>
            <person name="Chen W.-M."/>
        </authorList>
    </citation>
    <scope>NUCLEOTIDE SEQUENCE [LARGE SCALE GENOMIC DNA]</scope>
    <source>
        <strain evidence="3 4">KMB7</strain>
    </source>
</reference>
<dbReference type="AlphaFoldDB" id="A0A4V2JG34"/>
<gene>
    <name evidence="3" type="primary">zapB</name>
    <name evidence="3" type="ORF">EYS42_02055</name>
</gene>
<sequence>MPAMSRIDPLLDRVERLLLRHEELQRTNALLQEQLAVVSNERDSLKARLAAARHRIDALIDKLPASADQAATDTPTDQP</sequence>
<proteinExistence type="predicted"/>
<accession>A0A4V2JG34</accession>
<name>A0A4V2JG34_9BURK</name>
<dbReference type="EMBL" id="SIXI01000001">
    <property type="protein sequence ID" value="TBO34576.1"/>
    <property type="molecule type" value="Genomic_DNA"/>
</dbReference>
<protein>
    <submittedName>
        <fullName evidence="3">Cell division protein ZapB</fullName>
    </submittedName>
</protein>
<dbReference type="InterPro" id="IPR009252">
    <property type="entry name" value="Cell_div_ZapB"/>
</dbReference>
<evidence type="ECO:0000256" key="1">
    <source>
        <dbReference type="ARBA" id="ARBA00023054"/>
    </source>
</evidence>
<dbReference type="Pfam" id="PF06005">
    <property type="entry name" value="ZapB"/>
    <property type="match status" value="1"/>
</dbReference>
<keyword evidence="3" id="KW-0132">Cell division</keyword>
<keyword evidence="4" id="KW-1185">Reference proteome</keyword>
<organism evidence="3 4">
    <name type="scientific">Aquabacterium lacunae</name>
    <dbReference type="NCBI Taxonomy" id="2528630"/>
    <lineage>
        <taxon>Bacteria</taxon>
        <taxon>Pseudomonadati</taxon>
        <taxon>Pseudomonadota</taxon>
        <taxon>Betaproteobacteria</taxon>
        <taxon>Burkholderiales</taxon>
        <taxon>Aquabacterium</taxon>
    </lineage>
</organism>
<dbReference type="RefSeq" id="WP_130966517.1">
    <property type="nucleotide sequence ID" value="NZ_SIXI01000001.1"/>
</dbReference>
<dbReference type="Proteomes" id="UP000292120">
    <property type="component" value="Unassembled WGS sequence"/>
</dbReference>